<feature type="transmembrane region" description="Helical" evidence="5">
    <location>
        <begin position="77"/>
        <end position="96"/>
    </location>
</feature>
<organism evidence="7 8">
    <name type="scientific">Sphenostylis stenocarpa</name>
    <dbReference type="NCBI Taxonomy" id="92480"/>
    <lineage>
        <taxon>Eukaryota</taxon>
        <taxon>Viridiplantae</taxon>
        <taxon>Streptophyta</taxon>
        <taxon>Embryophyta</taxon>
        <taxon>Tracheophyta</taxon>
        <taxon>Spermatophyta</taxon>
        <taxon>Magnoliopsida</taxon>
        <taxon>eudicotyledons</taxon>
        <taxon>Gunneridae</taxon>
        <taxon>Pentapetalae</taxon>
        <taxon>rosids</taxon>
        <taxon>fabids</taxon>
        <taxon>Fabales</taxon>
        <taxon>Fabaceae</taxon>
        <taxon>Papilionoideae</taxon>
        <taxon>50 kb inversion clade</taxon>
        <taxon>NPAAA clade</taxon>
        <taxon>indigoferoid/millettioid clade</taxon>
        <taxon>Phaseoleae</taxon>
        <taxon>Sphenostylis</taxon>
    </lineage>
</organism>
<dbReference type="EMBL" id="OY731398">
    <property type="protein sequence ID" value="CAJ1904420.1"/>
    <property type="molecule type" value="Genomic_DNA"/>
</dbReference>
<proteinExistence type="inferred from homology"/>
<dbReference type="AlphaFoldDB" id="A0AA86VBG4"/>
<accession>A0AA86VBG4</accession>
<evidence type="ECO:0000256" key="1">
    <source>
        <dbReference type="ARBA" id="ARBA00009374"/>
    </source>
</evidence>
<evidence type="ECO:0000256" key="3">
    <source>
        <dbReference type="ARBA" id="ARBA00022771"/>
    </source>
</evidence>
<dbReference type="Gramene" id="rna-AYBTSS11_LOCUS3258">
    <property type="protein sequence ID" value="CAJ1904420.1"/>
    <property type="gene ID" value="gene-AYBTSS11_LOCUS3258"/>
</dbReference>
<dbReference type="GO" id="GO:0008270">
    <property type="term" value="F:zinc ion binding"/>
    <property type="evidence" value="ECO:0007669"/>
    <property type="project" value="UniProtKB-KW"/>
</dbReference>
<dbReference type="PROSITE" id="PS51795">
    <property type="entry name" value="ZF_FLZ"/>
    <property type="match status" value="1"/>
</dbReference>
<evidence type="ECO:0000256" key="2">
    <source>
        <dbReference type="ARBA" id="ARBA00022723"/>
    </source>
</evidence>
<keyword evidence="5" id="KW-0472">Membrane</keyword>
<name>A0AA86VBG4_9FABA</name>
<keyword evidence="5" id="KW-0812">Transmembrane</keyword>
<dbReference type="PANTHER" id="PTHR46443:SF3">
    <property type="entry name" value="PROTEIN MARD1"/>
    <property type="match status" value="1"/>
</dbReference>
<dbReference type="InterPro" id="IPR007650">
    <property type="entry name" value="Zf-FLZ_dom"/>
</dbReference>
<protein>
    <recommendedName>
        <fullName evidence="6">FLZ-type domain-containing protein</fullName>
    </recommendedName>
</protein>
<evidence type="ECO:0000259" key="6">
    <source>
        <dbReference type="PROSITE" id="PS51795"/>
    </source>
</evidence>
<reference evidence="7" key="1">
    <citation type="submission" date="2023-10" db="EMBL/GenBank/DDBJ databases">
        <authorList>
            <person name="Domelevo Entfellner J.-B."/>
        </authorList>
    </citation>
    <scope>NUCLEOTIDE SEQUENCE</scope>
</reference>
<keyword evidence="3" id="KW-0862">Zinc</keyword>
<feature type="domain" description="FLZ-type" evidence="6">
    <location>
        <begin position="318"/>
        <end position="362"/>
    </location>
</feature>
<sequence>MGRKRQELHVLGNQTKLKSSSNGRAAADHMPFTTFSHSISKLTKKITEEAILFSVFVLFRTCICVSGLLLLVPSLPITILGVNFPFGIYFVPLMLLRNRSRAVSKPGLMADHSSQQSPNQNYAKTIPSLFGSPKFRDFTNKCLSSGTEALRSPTSILDARALSPFAFGNPFSTLPNKICPPNRTSWDKPDSKGIGLALVGALKDDDNPIHDNYEPNKGNVLLRVKIPFESQTCAGDFGTKTKDSKNSSRSGVCAKDDCASPSVRAVSWSEMELSEEYTCVISHGPNPKTTHIFNNCIMVETFYALPQNQNSHSATSANFLSFCHTCKKYLDQTKDIFIYRGEKAFCSRECRHREMVLDGIENLEFESNGFY</sequence>
<evidence type="ECO:0000256" key="4">
    <source>
        <dbReference type="PROSITE-ProRule" id="PRU01131"/>
    </source>
</evidence>
<comment type="similarity">
    <text evidence="1">Belongs to the FLZ family.</text>
</comment>
<dbReference type="InterPro" id="IPR044593">
    <property type="entry name" value="FLZ8/MARD1"/>
</dbReference>
<keyword evidence="5" id="KW-1133">Transmembrane helix</keyword>
<evidence type="ECO:0000256" key="5">
    <source>
        <dbReference type="SAM" id="Phobius"/>
    </source>
</evidence>
<keyword evidence="8" id="KW-1185">Reference proteome</keyword>
<feature type="zinc finger region" description="FLZ-type" evidence="4">
    <location>
        <begin position="318"/>
        <end position="362"/>
    </location>
</feature>
<evidence type="ECO:0000313" key="7">
    <source>
        <dbReference type="EMBL" id="CAJ1904420.1"/>
    </source>
</evidence>
<gene>
    <name evidence="7" type="ORF">AYBTSS11_LOCUS3258</name>
</gene>
<dbReference type="Pfam" id="PF04570">
    <property type="entry name" value="zf-FLZ"/>
    <property type="match status" value="1"/>
</dbReference>
<dbReference type="PANTHER" id="PTHR46443">
    <property type="entry name" value="FCS-LIKE ZINC FINGER 8"/>
    <property type="match status" value="1"/>
</dbReference>
<dbReference type="Proteomes" id="UP001189624">
    <property type="component" value="Chromosome 1"/>
</dbReference>
<evidence type="ECO:0000313" key="8">
    <source>
        <dbReference type="Proteomes" id="UP001189624"/>
    </source>
</evidence>
<keyword evidence="2" id="KW-0479">Metal-binding</keyword>
<feature type="transmembrane region" description="Helical" evidence="5">
    <location>
        <begin position="50"/>
        <end position="71"/>
    </location>
</feature>
<keyword evidence="3" id="KW-0863">Zinc-finger</keyword>